<evidence type="ECO:0000256" key="1">
    <source>
        <dbReference type="SAM" id="SignalP"/>
    </source>
</evidence>
<evidence type="ECO:0000313" key="2">
    <source>
        <dbReference type="EMBL" id="KAK5641471.1"/>
    </source>
</evidence>
<evidence type="ECO:0000313" key="3">
    <source>
        <dbReference type="Proteomes" id="UP001329430"/>
    </source>
</evidence>
<keyword evidence="1" id="KW-0732">Signal</keyword>
<gene>
    <name evidence="2" type="ORF">RI129_010018</name>
</gene>
<keyword evidence="3" id="KW-1185">Reference proteome</keyword>
<name>A0AAN7V9M1_9COLE</name>
<dbReference type="PANTHER" id="PTHR31649">
    <property type="entry name" value="AGAP009604-PA"/>
    <property type="match status" value="1"/>
</dbReference>
<proteinExistence type="predicted"/>
<sequence>MMILLLFYLTAAISQFSCSGIPSSVEDYFWRDYTGIVPKDALACGTDSNGNPTYIAQISVPSPRDPTRSTVDVLPAILEAGAITVYAPYNVDVVYRDASNSSVKVLCVYSSSYYKWHSPKTLLPSFHKYVIVGYESSSPLYLGRAEVNNATVTGKIYANDREAGLIVAYDAGQIYPHSYTILTYYR</sequence>
<dbReference type="AlphaFoldDB" id="A0AAN7V9M1"/>
<feature type="chain" id="PRO_5042915357" evidence="1">
    <location>
        <begin position="21"/>
        <end position="186"/>
    </location>
</feature>
<dbReference type="PANTHER" id="PTHR31649:SF10">
    <property type="entry name" value="IP19903P-RELATED"/>
    <property type="match status" value="1"/>
</dbReference>
<feature type="signal peptide" evidence="1">
    <location>
        <begin position="1"/>
        <end position="20"/>
    </location>
</feature>
<accession>A0AAN7V9M1</accession>
<organism evidence="2 3">
    <name type="scientific">Pyrocoelia pectoralis</name>
    <dbReference type="NCBI Taxonomy" id="417401"/>
    <lineage>
        <taxon>Eukaryota</taxon>
        <taxon>Metazoa</taxon>
        <taxon>Ecdysozoa</taxon>
        <taxon>Arthropoda</taxon>
        <taxon>Hexapoda</taxon>
        <taxon>Insecta</taxon>
        <taxon>Pterygota</taxon>
        <taxon>Neoptera</taxon>
        <taxon>Endopterygota</taxon>
        <taxon>Coleoptera</taxon>
        <taxon>Polyphaga</taxon>
        <taxon>Elateriformia</taxon>
        <taxon>Elateroidea</taxon>
        <taxon>Lampyridae</taxon>
        <taxon>Lampyrinae</taxon>
        <taxon>Pyrocoelia</taxon>
    </lineage>
</organism>
<reference evidence="2 3" key="1">
    <citation type="journal article" date="2024" name="Insects">
        <title>An Improved Chromosome-Level Genome Assembly of the Firefly Pyrocoelia pectoralis.</title>
        <authorList>
            <person name="Fu X."/>
            <person name="Meyer-Rochow V.B."/>
            <person name="Ballantyne L."/>
            <person name="Zhu X."/>
        </authorList>
    </citation>
    <scope>NUCLEOTIDE SEQUENCE [LARGE SCALE GENOMIC DNA]</scope>
    <source>
        <strain evidence="2">XCY_ONT2</strain>
    </source>
</reference>
<protein>
    <submittedName>
        <fullName evidence="2">Uncharacterized protein</fullName>
    </submittedName>
</protein>
<comment type="caution">
    <text evidence="2">The sequence shown here is derived from an EMBL/GenBank/DDBJ whole genome shotgun (WGS) entry which is preliminary data.</text>
</comment>
<dbReference type="Proteomes" id="UP001329430">
    <property type="component" value="Chromosome 7"/>
</dbReference>
<dbReference type="EMBL" id="JAVRBK010000007">
    <property type="protein sequence ID" value="KAK5641471.1"/>
    <property type="molecule type" value="Genomic_DNA"/>
</dbReference>